<reference evidence="1 2" key="1">
    <citation type="journal article" date="2015" name="Biotechnol. Biofuels">
        <title>Enhanced degradation of softwood versus hardwood by the white-rot fungus Pycnoporus coccineus.</title>
        <authorList>
            <person name="Couturier M."/>
            <person name="Navarro D."/>
            <person name="Chevret D."/>
            <person name="Henrissat B."/>
            <person name="Piumi F."/>
            <person name="Ruiz-Duenas F.J."/>
            <person name="Martinez A.T."/>
            <person name="Grigoriev I.V."/>
            <person name="Riley R."/>
            <person name="Lipzen A."/>
            <person name="Berrin J.G."/>
            <person name="Master E.R."/>
            <person name="Rosso M.N."/>
        </authorList>
    </citation>
    <scope>NUCLEOTIDE SEQUENCE [LARGE SCALE GENOMIC DNA]</scope>
    <source>
        <strain evidence="1 2">BRFM310</strain>
    </source>
</reference>
<gene>
    <name evidence="1" type="ORF">PYCCODRAFT_1439273</name>
</gene>
<dbReference type="EMBL" id="KZ084138">
    <property type="protein sequence ID" value="OSC98402.1"/>
    <property type="molecule type" value="Genomic_DNA"/>
</dbReference>
<dbReference type="AlphaFoldDB" id="A0A1Y2ID63"/>
<accession>A0A1Y2ID63</accession>
<proteinExistence type="predicted"/>
<evidence type="ECO:0000313" key="1">
    <source>
        <dbReference type="EMBL" id="OSC98402.1"/>
    </source>
</evidence>
<keyword evidence="2" id="KW-1185">Reference proteome</keyword>
<sequence length="88" mass="10193">MCEIECFGNYHRKCEHYVKMYESGNKTDCGSPSCALSKAHKHRPGQRTCTCARIPRECRRVLSLIHDRCDACTRAAWATLERESSRVW</sequence>
<dbReference type="Proteomes" id="UP000193067">
    <property type="component" value="Unassembled WGS sequence"/>
</dbReference>
<evidence type="ECO:0000313" key="2">
    <source>
        <dbReference type="Proteomes" id="UP000193067"/>
    </source>
</evidence>
<protein>
    <submittedName>
        <fullName evidence="1">Uncharacterized protein</fullName>
    </submittedName>
</protein>
<name>A0A1Y2ID63_TRAC3</name>
<dbReference type="OrthoDB" id="3197992at2759"/>
<organism evidence="1 2">
    <name type="scientific">Trametes coccinea (strain BRFM310)</name>
    <name type="common">Pycnoporus coccineus</name>
    <dbReference type="NCBI Taxonomy" id="1353009"/>
    <lineage>
        <taxon>Eukaryota</taxon>
        <taxon>Fungi</taxon>
        <taxon>Dikarya</taxon>
        <taxon>Basidiomycota</taxon>
        <taxon>Agaricomycotina</taxon>
        <taxon>Agaricomycetes</taxon>
        <taxon>Polyporales</taxon>
        <taxon>Polyporaceae</taxon>
        <taxon>Trametes</taxon>
    </lineage>
</organism>